<keyword evidence="7 12" id="KW-0547">Nucleotide-binding</keyword>
<dbReference type="NCBIfam" id="TIGR00455">
    <property type="entry name" value="apsK"/>
    <property type="match status" value="1"/>
</dbReference>
<comment type="pathway">
    <text evidence="12">Sulfur metabolism; hydrogen sulfide biosynthesis; sulfite from sulfate: step 1/3.</text>
</comment>
<dbReference type="CDD" id="cd04166">
    <property type="entry name" value="CysN_ATPS"/>
    <property type="match status" value="1"/>
</dbReference>
<keyword evidence="10" id="KW-0511">Multifunctional enzyme</keyword>
<dbReference type="InterPro" id="IPR002891">
    <property type="entry name" value="APS"/>
</dbReference>
<dbReference type="InterPro" id="IPR005225">
    <property type="entry name" value="Small_GTP-bd"/>
</dbReference>
<dbReference type="GO" id="GO:0004020">
    <property type="term" value="F:adenylylsulfate kinase activity"/>
    <property type="evidence" value="ECO:0007669"/>
    <property type="project" value="UniProtKB-UniRule"/>
</dbReference>
<dbReference type="GO" id="GO:0004781">
    <property type="term" value="F:sulfate adenylyltransferase (ATP) activity"/>
    <property type="evidence" value="ECO:0007669"/>
    <property type="project" value="UniProtKB-UniRule"/>
</dbReference>
<dbReference type="GO" id="GO:0070814">
    <property type="term" value="P:hydrogen sulfide biosynthetic process"/>
    <property type="evidence" value="ECO:0007669"/>
    <property type="project" value="UniProtKB-UniRule"/>
</dbReference>
<evidence type="ECO:0000256" key="11">
    <source>
        <dbReference type="ARBA" id="ARBA00049370"/>
    </source>
</evidence>
<dbReference type="NCBIfam" id="NF003013">
    <property type="entry name" value="PRK03846.1"/>
    <property type="match status" value="1"/>
</dbReference>
<dbReference type="InterPro" id="IPR027417">
    <property type="entry name" value="P-loop_NTPase"/>
</dbReference>
<name>A0A2Z4AD17_9BACT</name>
<feature type="domain" description="Tr-type G" evidence="14">
    <location>
        <begin position="22"/>
        <end position="237"/>
    </location>
</feature>
<dbReference type="CDD" id="cd03695">
    <property type="entry name" value="CysN_NodQ_II"/>
    <property type="match status" value="1"/>
</dbReference>
<evidence type="ECO:0000256" key="3">
    <source>
        <dbReference type="ARBA" id="ARBA00005438"/>
    </source>
</evidence>
<comment type="function">
    <text evidence="2">APS kinase catalyzes the synthesis of activated sulfate.</text>
</comment>
<dbReference type="GO" id="GO:0000103">
    <property type="term" value="P:sulfate assimilation"/>
    <property type="evidence" value="ECO:0007669"/>
    <property type="project" value="UniProtKB-UniRule"/>
</dbReference>
<dbReference type="InterPro" id="IPR044139">
    <property type="entry name" value="CysN_NoDQ_III"/>
</dbReference>
<feature type="binding site" evidence="12">
    <location>
        <begin position="165"/>
        <end position="168"/>
    </location>
    <ligand>
        <name>GTP</name>
        <dbReference type="ChEBI" id="CHEBI:37565"/>
    </ligand>
</feature>
<dbReference type="InterPro" id="IPR031157">
    <property type="entry name" value="G_TR_CS"/>
</dbReference>
<dbReference type="InterPro" id="IPR000795">
    <property type="entry name" value="T_Tr_GTP-bd_dom"/>
</dbReference>
<reference evidence="15 16" key="1">
    <citation type="submission" date="2018-06" db="EMBL/GenBank/DDBJ databases">
        <title>Draft Genome Sequence of a Novel Marine Bacterium Related to the Verrucomicrobia.</title>
        <authorList>
            <person name="Vosseberg J."/>
            <person name="Martijn J."/>
            <person name="Ettema T.J.G."/>
        </authorList>
    </citation>
    <scope>NUCLEOTIDE SEQUENCE [LARGE SCALE GENOMIC DNA]</scope>
    <source>
        <strain evidence="15">TARA_B100001123</strain>
    </source>
</reference>
<evidence type="ECO:0000256" key="12">
    <source>
        <dbReference type="HAMAP-Rule" id="MF_00062"/>
    </source>
</evidence>
<keyword evidence="8 12" id="KW-0067">ATP-binding</keyword>
<comment type="similarity">
    <text evidence="3">In the C-terminal section; belongs to the APS kinase family.</text>
</comment>
<dbReference type="UniPathway" id="UPA00140">
    <property type="reaction ID" value="UER00204"/>
</dbReference>
<dbReference type="CDD" id="cd02027">
    <property type="entry name" value="APSK"/>
    <property type="match status" value="1"/>
</dbReference>
<dbReference type="InterPro" id="IPR050100">
    <property type="entry name" value="TRAFAC_GTPase_members"/>
</dbReference>
<dbReference type="EC" id="2.7.7.4" evidence="12"/>
<dbReference type="HAMAP" id="MF_00062">
    <property type="entry name" value="Sulf_adenylyltr_sub1"/>
    <property type="match status" value="1"/>
</dbReference>
<dbReference type="PANTHER" id="PTHR23115">
    <property type="entry name" value="TRANSLATION FACTOR"/>
    <property type="match status" value="1"/>
</dbReference>
<evidence type="ECO:0000256" key="1">
    <source>
        <dbReference type="ARBA" id="ARBA00001823"/>
    </source>
</evidence>
<dbReference type="InterPro" id="IPR044138">
    <property type="entry name" value="CysN_II"/>
</dbReference>
<comment type="similarity">
    <text evidence="12">Belongs to the TRAFAC class translation factor GTPase superfamily. Classic translation factor GTPase family. CysN/NodQ subfamily.</text>
</comment>
<evidence type="ECO:0000256" key="2">
    <source>
        <dbReference type="ARBA" id="ARBA00002357"/>
    </source>
</evidence>
<keyword evidence="13" id="KW-0597">Phosphoprotein</keyword>
<dbReference type="Proteomes" id="UP000247465">
    <property type="component" value="Chromosome"/>
</dbReference>
<feature type="binding site" evidence="12">
    <location>
        <begin position="31"/>
        <end position="38"/>
    </location>
    <ligand>
        <name>GTP</name>
        <dbReference type="ChEBI" id="CHEBI:37565"/>
    </ligand>
</feature>
<dbReference type="SUPFAM" id="SSF50447">
    <property type="entry name" value="Translation proteins"/>
    <property type="match status" value="1"/>
</dbReference>
<dbReference type="SUPFAM" id="SSF50465">
    <property type="entry name" value="EF-Tu/eEF-1alpha/eIF2-gamma C-terminal domain"/>
    <property type="match status" value="1"/>
</dbReference>
<gene>
    <name evidence="15" type="primary">cysNC</name>
    <name evidence="13" type="synonym">cysC</name>
    <name evidence="12" type="synonym">cysN</name>
    <name evidence="15" type="ORF">DF168_01294</name>
</gene>
<evidence type="ECO:0000259" key="14">
    <source>
        <dbReference type="PROSITE" id="PS51722"/>
    </source>
</evidence>
<dbReference type="AlphaFoldDB" id="A0A2Z4AD17"/>
<comment type="function">
    <text evidence="12">With CysD forms the ATP sulfurylase (ATPS) that catalyzes the adenylation of sulfate producing adenosine 5'-phosphosulfate (APS) and diphosphate, the first enzymatic step in sulfur assimilation pathway. APS synthesis involves the formation of a high-energy phosphoric-sulfuric acid anhydride bond driven by GTP hydrolysis by CysN coupled to ATP hydrolysis by CysD.</text>
</comment>
<dbReference type="NCBIfam" id="TIGR00231">
    <property type="entry name" value="small_GTP"/>
    <property type="match status" value="1"/>
</dbReference>
<feature type="binding site" evidence="13">
    <location>
        <begin position="480"/>
        <end position="487"/>
    </location>
    <ligand>
        <name>ATP</name>
        <dbReference type="ChEBI" id="CHEBI:30616"/>
    </ligand>
</feature>
<dbReference type="PROSITE" id="PS00301">
    <property type="entry name" value="G_TR_1"/>
    <property type="match status" value="1"/>
</dbReference>
<comment type="pathway">
    <text evidence="13">Sulfur metabolism; hydrogen sulfide biosynthesis; sulfite from sulfate: step 2/3.</text>
</comment>
<dbReference type="PROSITE" id="PS51722">
    <property type="entry name" value="G_TR_2"/>
    <property type="match status" value="1"/>
</dbReference>
<evidence type="ECO:0000256" key="6">
    <source>
        <dbReference type="ARBA" id="ARBA00022695"/>
    </source>
</evidence>
<dbReference type="InterPro" id="IPR011779">
    <property type="entry name" value="SO4_adenylTrfase_lsu"/>
</dbReference>
<dbReference type="InterPro" id="IPR009000">
    <property type="entry name" value="Transl_B-barrel_sf"/>
</dbReference>
<evidence type="ECO:0000313" key="16">
    <source>
        <dbReference type="Proteomes" id="UP000247465"/>
    </source>
</evidence>
<organism evidence="15 16">
    <name type="scientific">Candidatus Moanibacter tarae</name>
    <dbReference type="NCBI Taxonomy" id="2200854"/>
    <lineage>
        <taxon>Bacteria</taxon>
        <taxon>Pseudomonadati</taxon>
        <taxon>Verrucomicrobiota</taxon>
        <taxon>Opitutia</taxon>
        <taxon>Puniceicoccales</taxon>
        <taxon>Puniceicoccales incertae sedis</taxon>
        <taxon>Candidatus Moanibacter</taxon>
    </lineage>
</organism>
<proteinExistence type="inferred from homology"/>
<feature type="active site" description="Phosphoserine intermediate" evidence="13">
    <location>
        <position position="554"/>
    </location>
</feature>
<evidence type="ECO:0000256" key="8">
    <source>
        <dbReference type="ARBA" id="ARBA00022840"/>
    </source>
</evidence>
<dbReference type="Pfam" id="PF00009">
    <property type="entry name" value="GTP_EFTU"/>
    <property type="match status" value="1"/>
</dbReference>
<dbReference type="Pfam" id="PF01583">
    <property type="entry name" value="APS_kinase"/>
    <property type="match status" value="1"/>
</dbReference>
<protein>
    <recommendedName>
        <fullName evidence="12 13">Multifunctional fusion protein</fullName>
    </recommendedName>
    <domain>
        <recommendedName>
            <fullName evidence="12">Sulfate adenylyltransferase subunit 1</fullName>
            <ecNumber evidence="12">2.7.7.4</ecNumber>
        </recommendedName>
        <alternativeName>
            <fullName evidence="12">ATP-sulfurylase large subunit</fullName>
        </alternativeName>
        <alternativeName>
            <fullName evidence="12">Sulfate adenylate transferase</fullName>
            <shortName evidence="12">SAT</shortName>
        </alternativeName>
    </domain>
    <domain>
        <recommendedName>
            <fullName evidence="13">Adenylyl-sulfate kinase</fullName>
            <ecNumber evidence="13">2.7.1.25</ecNumber>
        </recommendedName>
        <alternativeName>
            <fullName evidence="13">APS kinase</fullName>
        </alternativeName>
        <alternativeName>
            <fullName evidence="13">ATP adenosine-5'-phosphosulfate 3'-phosphotransferase</fullName>
        </alternativeName>
        <alternativeName>
            <fullName evidence="13">Adenosine-5'-phosphosulfate kinase</fullName>
        </alternativeName>
    </domain>
</protein>
<evidence type="ECO:0000256" key="10">
    <source>
        <dbReference type="ARBA" id="ARBA00023268"/>
    </source>
</evidence>
<keyword evidence="6 12" id="KW-0548">Nucleotidyltransferase</keyword>
<evidence type="ECO:0000256" key="4">
    <source>
        <dbReference type="ARBA" id="ARBA00007237"/>
    </source>
</evidence>
<evidence type="ECO:0000256" key="5">
    <source>
        <dbReference type="ARBA" id="ARBA00022679"/>
    </source>
</evidence>
<dbReference type="Pfam" id="PF22594">
    <property type="entry name" value="GTP-eEF1A_C"/>
    <property type="match status" value="1"/>
</dbReference>
<sequence length="645" mass="71950">MSVSDQLDRLGIEEYLAEYRNQDLLRLLTCGSVDDGKSTLIGRLLHDSKMVFDDVLNAARRDTAKYGSNEGEIDFAFLVDGLQAEREQGITIDVAYRYFATEKRKFIIADTPGHEQYTRNMATGASTSDLAIILIDARKGVLEQTCRHSFIASLLGIRHLVVAVNKMDLVDYDESVFEEIKTDFNNFAAKLQTIDIHFIPISALKGDNILNRSAKTGWFQGSLLMDHLESVHIASDKNLIDFRFPVQSVFRPSHDVRCFAGSVTSGVIRKGDEVVALPSGKRSRVKWINTYEGELSEAFAPIALTLALEDEIDISRGDTLTHVNNSPILQNAVEMMIVWMSETPLEIGKGYLLKHCSLTTGAVVHSIRYRINISTLHRENVTALNLNEIGRVRLESNRPIAYDPYSKNRGTGAMILIDRMTNATVAAGMIVDRNPVDEVLKQRIDSVDAQTNIRTQISLVTPAERLQRLGQHPVTLWLTGLPRSGKSSIAKALERALFDIGRQVQVFHGETLRSGLNSDLGFSGADRLENQRRTAEIARLSNELGLISIVSMVSPFDSDREQAKHIIGEERFLTVYCNASLAVCEDRDTTGLYERARAGEIRNVTGIDAPFEPPKHAEILLDTEQTTISDCVHTILRELRARKVI</sequence>
<comment type="subunit">
    <text evidence="12">Heterodimer composed of CysD, the smaller subunit, and CysN.</text>
</comment>
<comment type="function">
    <text evidence="13">Catalyzes the synthesis of activated sulfate.</text>
</comment>
<feature type="binding site" evidence="12">
    <location>
        <begin position="110"/>
        <end position="114"/>
    </location>
    <ligand>
        <name>GTP</name>
        <dbReference type="ChEBI" id="CHEBI:37565"/>
    </ligand>
</feature>
<evidence type="ECO:0000256" key="13">
    <source>
        <dbReference type="HAMAP-Rule" id="MF_00065"/>
    </source>
</evidence>
<dbReference type="PRINTS" id="PR00315">
    <property type="entry name" value="ELONGATNFCT"/>
</dbReference>
<dbReference type="EMBL" id="CP029803">
    <property type="protein sequence ID" value="AWT60093.1"/>
    <property type="molecule type" value="Genomic_DNA"/>
</dbReference>
<dbReference type="InterPro" id="IPR059117">
    <property type="entry name" value="APS_kinase_dom"/>
</dbReference>
<dbReference type="GO" id="GO:0005524">
    <property type="term" value="F:ATP binding"/>
    <property type="evidence" value="ECO:0007669"/>
    <property type="project" value="UniProtKB-UniRule"/>
</dbReference>
<evidence type="ECO:0000256" key="7">
    <source>
        <dbReference type="ARBA" id="ARBA00022741"/>
    </source>
</evidence>
<evidence type="ECO:0000313" key="15">
    <source>
        <dbReference type="EMBL" id="AWT60093.1"/>
    </source>
</evidence>
<keyword evidence="5 12" id="KW-0808">Transferase</keyword>
<dbReference type="GO" id="GO:0003924">
    <property type="term" value="F:GTPase activity"/>
    <property type="evidence" value="ECO:0007669"/>
    <property type="project" value="InterPro"/>
</dbReference>
<dbReference type="NCBIfam" id="NF003478">
    <property type="entry name" value="PRK05124.1"/>
    <property type="match status" value="1"/>
</dbReference>
<evidence type="ECO:0000256" key="9">
    <source>
        <dbReference type="ARBA" id="ARBA00023134"/>
    </source>
</evidence>
<dbReference type="InterPro" id="IPR009001">
    <property type="entry name" value="Transl_elong_EF1A/Init_IF2_C"/>
</dbReference>
<dbReference type="NCBIfam" id="TIGR02034">
    <property type="entry name" value="CysN"/>
    <property type="match status" value="1"/>
</dbReference>
<dbReference type="NCBIfam" id="NF004035">
    <property type="entry name" value="PRK05506.1"/>
    <property type="match status" value="1"/>
</dbReference>
<accession>A0A2Z4AD17</accession>
<dbReference type="CDD" id="cd04095">
    <property type="entry name" value="CysN_NoDQ_III"/>
    <property type="match status" value="1"/>
</dbReference>
<dbReference type="Gene3D" id="2.40.30.10">
    <property type="entry name" value="Translation factors"/>
    <property type="match status" value="2"/>
</dbReference>
<dbReference type="HAMAP" id="MF_00065">
    <property type="entry name" value="Adenylyl_sulf_kinase"/>
    <property type="match status" value="1"/>
</dbReference>
<dbReference type="KEGG" id="mtar:DF168_01294"/>
<comment type="catalytic activity">
    <reaction evidence="11 12">
        <text>sulfate + ATP + H(+) = adenosine 5'-phosphosulfate + diphosphate</text>
        <dbReference type="Rhea" id="RHEA:18133"/>
        <dbReference type="ChEBI" id="CHEBI:15378"/>
        <dbReference type="ChEBI" id="CHEBI:16189"/>
        <dbReference type="ChEBI" id="CHEBI:30616"/>
        <dbReference type="ChEBI" id="CHEBI:33019"/>
        <dbReference type="ChEBI" id="CHEBI:58243"/>
        <dbReference type="EC" id="2.7.7.4"/>
    </reaction>
</comment>
<dbReference type="GO" id="GO:0005525">
    <property type="term" value="F:GTP binding"/>
    <property type="evidence" value="ECO:0007669"/>
    <property type="project" value="UniProtKB-UniRule"/>
</dbReference>
<keyword evidence="13" id="KW-0418">Kinase</keyword>
<dbReference type="SUPFAM" id="SSF52540">
    <property type="entry name" value="P-loop containing nucleoside triphosphate hydrolases"/>
    <property type="match status" value="2"/>
</dbReference>
<comment type="similarity">
    <text evidence="13">Belongs to the APS kinase family.</text>
</comment>
<dbReference type="Gene3D" id="3.40.50.300">
    <property type="entry name" value="P-loop containing nucleotide triphosphate hydrolases"/>
    <property type="match status" value="2"/>
</dbReference>
<dbReference type="InterPro" id="IPR041757">
    <property type="entry name" value="CysN_GTP-bd"/>
</dbReference>
<dbReference type="FunFam" id="3.40.50.300:FF:000119">
    <property type="entry name" value="Sulfate adenylyltransferase subunit 1"/>
    <property type="match status" value="1"/>
</dbReference>
<dbReference type="InterPro" id="IPR054696">
    <property type="entry name" value="GTP-eEF1A_C"/>
</dbReference>
<dbReference type="EC" id="2.7.1.25" evidence="13"/>
<comment type="catalytic activity">
    <reaction evidence="1 13">
        <text>adenosine 5'-phosphosulfate + ATP = 3'-phosphoadenylyl sulfate + ADP + H(+)</text>
        <dbReference type="Rhea" id="RHEA:24152"/>
        <dbReference type="ChEBI" id="CHEBI:15378"/>
        <dbReference type="ChEBI" id="CHEBI:30616"/>
        <dbReference type="ChEBI" id="CHEBI:58243"/>
        <dbReference type="ChEBI" id="CHEBI:58339"/>
        <dbReference type="ChEBI" id="CHEBI:456216"/>
        <dbReference type="EC" id="2.7.1.25"/>
    </reaction>
</comment>
<keyword evidence="9 12" id="KW-0342">GTP-binding</keyword>
<comment type="similarity">
    <text evidence="4">In the N-terminal section; belongs to the TRAFAC class translation factor GTPase superfamily. Classic translation factor GTPase family. CysN/NodQ subfamily.</text>
</comment>